<proteinExistence type="predicted"/>
<organism evidence="2 3">
    <name type="scientific">Polaromonas jejuensis</name>
    <dbReference type="NCBI Taxonomy" id="457502"/>
    <lineage>
        <taxon>Bacteria</taxon>
        <taxon>Pseudomonadati</taxon>
        <taxon>Pseudomonadota</taxon>
        <taxon>Betaproteobacteria</taxon>
        <taxon>Burkholderiales</taxon>
        <taxon>Comamonadaceae</taxon>
        <taxon>Polaromonas</taxon>
    </lineage>
</organism>
<keyword evidence="3" id="KW-1185">Reference proteome</keyword>
<sequence>MSPKRSGMTDGMGRFSALLLVLAFALSGWKILGRAPAANFASLPPQVAMPAGIPADAPKVTSANSTQQLSPDGRFRFDAGFVSSAPGQAVHAASLVELRDGRLRAVWFSGSREGAGDVAVRTAVMDAATLRWGAESTLFDRQKTQHGLWRYVKKLGNPVIARAPDGSLGLWMVNVSLGGWAGSAITWSRSTDEGLSWSEPRRLVTSPFLNISTLVKGAPVVYQNGEIGLPVYHEFVTKFAEVLRISSEGQVIDKVRIPGSQTSLQPVLLVAGPEQAQVYMRSGNAQALMASATGDAGKSWSEAAPTTWPNPDSALAGVVSRSGTQWLALNPAPRNRETLALLSASTGGSFDGMQPWIVEKSPTPQARLSTGDYERILSGELRARGASETQTQAYVASAKRQLCGADSCSQEFSYPYLLQSRDGYIHLVYTWHRTRIKHVRFDPLQHVPAAPAVSPHASAPH</sequence>
<gene>
    <name evidence="2" type="ORF">ACFPP7_17200</name>
</gene>
<feature type="domain" description="Sialidase" evidence="1">
    <location>
        <begin position="101"/>
        <end position="427"/>
    </location>
</feature>
<dbReference type="PANTHER" id="PTHR43752:SF2">
    <property type="entry name" value="BNR_ASP-BOX REPEAT FAMILY PROTEIN"/>
    <property type="match status" value="1"/>
</dbReference>
<dbReference type="SUPFAM" id="SSF50939">
    <property type="entry name" value="Sialidases"/>
    <property type="match status" value="1"/>
</dbReference>
<dbReference type="Pfam" id="PF13088">
    <property type="entry name" value="BNR_2"/>
    <property type="match status" value="1"/>
</dbReference>
<dbReference type="CDD" id="cd15482">
    <property type="entry name" value="Sialidase_non-viral"/>
    <property type="match status" value="1"/>
</dbReference>
<evidence type="ECO:0000313" key="3">
    <source>
        <dbReference type="Proteomes" id="UP001596084"/>
    </source>
</evidence>
<evidence type="ECO:0000313" key="2">
    <source>
        <dbReference type="EMBL" id="MFC5522630.1"/>
    </source>
</evidence>
<dbReference type="PANTHER" id="PTHR43752">
    <property type="entry name" value="BNR/ASP-BOX REPEAT FAMILY PROTEIN"/>
    <property type="match status" value="1"/>
</dbReference>
<evidence type="ECO:0000259" key="1">
    <source>
        <dbReference type="Pfam" id="PF13088"/>
    </source>
</evidence>
<dbReference type="EMBL" id="JBHSMX010000053">
    <property type="protein sequence ID" value="MFC5522630.1"/>
    <property type="molecule type" value="Genomic_DNA"/>
</dbReference>
<dbReference type="InterPro" id="IPR011040">
    <property type="entry name" value="Sialidase"/>
</dbReference>
<protein>
    <submittedName>
        <fullName evidence="2">Exo-alpha-sialidase</fullName>
    </submittedName>
</protein>
<reference evidence="3" key="1">
    <citation type="journal article" date="2019" name="Int. J. Syst. Evol. Microbiol.">
        <title>The Global Catalogue of Microorganisms (GCM) 10K type strain sequencing project: providing services to taxonomists for standard genome sequencing and annotation.</title>
        <authorList>
            <consortium name="The Broad Institute Genomics Platform"/>
            <consortium name="The Broad Institute Genome Sequencing Center for Infectious Disease"/>
            <person name="Wu L."/>
            <person name="Ma J."/>
        </authorList>
    </citation>
    <scope>NUCLEOTIDE SEQUENCE [LARGE SCALE GENOMIC DNA]</scope>
    <source>
        <strain evidence="3">CGMCC 4.7277</strain>
    </source>
</reference>
<dbReference type="RefSeq" id="WP_245660928.1">
    <property type="nucleotide sequence ID" value="NZ_JBHSMX010000053.1"/>
</dbReference>
<accession>A0ABW0QCX3</accession>
<dbReference type="Gene3D" id="2.120.10.10">
    <property type="match status" value="1"/>
</dbReference>
<dbReference type="InterPro" id="IPR036278">
    <property type="entry name" value="Sialidase_sf"/>
</dbReference>
<dbReference type="Proteomes" id="UP001596084">
    <property type="component" value="Unassembled WGS sequence"/>
</dbReference>
<name>A0ABW0QCX3_9BURK</name>
<comment type="caution">
    <text evidence="2">The sequence shown here is derived from an EMBL/GenBank/DDBJ whole genome shotgun (WGS) entry which is preliminary data.</text>
</comment>